<dbReference type="AlphaFoldDB" id="A0AAJ1R7G1"/>
<proteinExistence type="predicted"/>
<comment type="caution">
    <text evidence="3">The sequence shown here is derived from an EMBL/GenBank/DDBJ whole genome shotgun (WGS) entry which is preliminary data.</text>
</comment>
<protein>
    <submittedName>
        <fullName evidence="3">Uncharacterized protein</fullName>
    </submittedName>
</protein>
<evidence type="ECO:0000313" key="4">
    <source>
        <dbReference type="Proteomes" id="UP001225933"/>
    </source>
</evidence>
<sequence length="175" mass="20247">MKKVFTVFVLLFMQFHFSQIFISEGAHIYAEKESLLDSLIQGVPISHAVPAKNSPEKTKKKKYHRKDNKNKAVSGKTVLVNKNLANKQITEQKSFDKIFKSSLNNNNSFKTTERQNSAVTFTSIFKIIDIAVIKYFVNQSYYYREVKILNSQIFHFYSQTNYCSFSVRPPPTLSI</sequence>
<gene>
    <name evidence="3" type="ORF">QX233_14460</name>
</gene>
<evidence type="ECO:0000256" key="2">
    <source>
        <dbReference type="SAM" id="SignalP"/>
    </source>
</evidence>
<feature type="compositionally biased region" description="Basic residues" evidence="1">
    <location>
        <begin position="58"/>
        <end position="68"/>
    </location>
</feature>
<dbReference type="RefSeq" id="WP_214590292.1">
    <property type="nucleotide sequence ID" value="NZ_JAUHGV010000018.1"/>
</dbReference>
<evidence type="ECO:0000256" key="1">
    <source>
        <dbReference type="SAM" id="MobiDB-lite"/>
    </source>
</evidence>
<feature type="signal peptide" evidence="2">
    <location>
        <begin position="1"/>
        <end position="18"/>
    </location>
</feature>
<accession>A0AAJ1R7G1</accession>
<organism evidence="3 4">
    <name type="scientific">Chryseobacterium gambrini</name>
    <dbReference type="NCBI Taxonomy" id="373672"/>
    <lineage>
        <taxon>Bacteria</taxon>
        <taxon>Pseudomonadati</taxon>
        <taxon>Bacteroidota</taxon>
        <taxon>Flavobacteriia</taxon>
        <taxon>Flavobacteriales</taxon>
        <taxon>Weeksellaceae</taxon>
        <taxon>Chryseobacterium group</taxon>
        <taxon>Chryseobacterium</taxon>
    </lineage>
</organism>
<reference evidence="3" key="1">
    <citation type="submission" date="2023-06" db="EMBL/GenBank/DDBJ databases">
        <title>Two Chryseobacterium gambrini strains from China.</title>
        <authorList>
            <person name="Zeng J."/>
            <person name="Wu Y."/>
        </authorList>
    </citation>
    <scope>NUCLEOTIDE SEQUENCE</scope>
    <source>
        <strain evidence="3">SQ219</strain>
    </source>
</reference>
<dbReference type="EMBL" id="JAUHGV010000018">
    <property type="protein sequence ID" value="MDN4013677.1"/>
    <property type="molecule type" value="Genomic_DNA"/>
</dbReference>
<keyword evidence="2" id="KW-0732">Signal</keyword>
<evidence type="ECO:0000313" key="3">
    <source>
        <dbReference type="EMBL" id="MDN4013677.1"/>
    </source>
</evidence>
<feature type="region of interest" description="Disordered" evidence="1">
    <location>
        <begin position="50"/>
        <end position="69"/>
    </location>
</feature>
<name>A0AAJ1R7G1_9FLAO</name>
<feature type="chain" id="PRO_5042618468" evidence="2">
    <location>
        <begin position="19"/>
        <end position="175"/>
    </location>
</feature>
<dbReference type="Proteomes" id="UP001225933">
    <property type="component" value="Unassembled WGS sequence"/>
</dbReference>